<dbReference type="Gene3D" id="1.10.3720.10">
    <property type="entry name" value="MetI-like"/>
    <property type="match status" value="1"/>
</dbReference>
<evidence type="ECO:0000256" key="1">
    <source>
        <dbReference type="ARBA" id="ARBA00004651"/>
    </source>
</evidence>
<organism evidence="9 10">
    <name type="scientific">Nesterenkonia alkaliphila</name>
    <dbReference type="NCBI Taxonomy" id="1463631"/>
    <lineage>
        <taxon>Bacteria</taxon>
        <taxon>Bacillati</taxon>
        <taxon>Actinomycetota</taxon>
        <taxon>Actinomycetes</taxon>
        <taxon>Micrococcales</taxon>
        <taxon>Micrococcaceae</taxon>
        <taxon>Nesterenkonia</taxon>
    </lineage>
</organism>
<evidence type="ECO:0000256" key="6">
    <source>
        <dbReference type="ARBA" id="ARBA00023136"/>
    </source>
</evidence>
<name>A0A7K1UJK9_9MICC</name>
<dbReference type="GO" id="GO:0005886">
    <property type="term" value="C:plasma membrane"/>
    <property type="evidence" value="ECO:0007669"/>
    <property type="project" value="UniProtKB-SubCell"/>
</dbReference>
<sequence>MLQFMIRRVGWSLLTIWLISLVCFFIIQAPPGDFVSVLMANAEADGRRLTAQQVEVLRERYNLDQPWYSQYWAWISGIITQGDFGYSFRWNRPAVDVIMEHLPFTLLLAGGAMFLTWIIAFAIGIYTAVKRYSIGDYFWTFVGFIGLSVPNFVLALVFMYVAFRYFDMSVGGLFSPEYVEADWSVARALDLLQNLAIPALIIATAGTAGLIRITRANLSDELTQPYVVAARARGQKENVLLMRYPVRAAMNPFISTIGYAIPSVISGEVIVSSVLSLPTTGPVLLGALRNQDMYLAGSFLLILGVLTVVGTVISDLVLAWADPRVRRQHSGAAQ</sequence>
<evidence type="ECO:0000259" key="8">
    <source>
        <dbReference type="PROSITE" id="PS50928"/>
    </source>
</evidence>
<dbReference type="InterPro" id="IPR045621">
    <property type="entry name" value="BPD_transp_1_N"/>
</dbReference>
<keyword evidence="5 7" id="KW-1133">Transmembrane helix</keyword>
<evidence type="ECO:0000256" key="3">
    <source>
        <dbReference type="ARBA" id="ARBA00022475"/>
    </source>
</evidence>
<dbReference type="CDD" id="cd06261">
    <property type="entry name" value="TM_PBP2"/>
    <property type="match status" value="1"/>
</dbReference>
<feature type="transmembrane region" description="Helical" evidence="7">
    <location>
        <begin position="138"/>
        <end position="163"/>
    </location>
</feature>
<evidence type="ECO:0000256" key="4">
    <source>
        <dbReference type="ARBA" id="ARBA00022692"/>
    </source>
</evidence>
<comment type="similarity">
    <text evidence="7">Belongs to the binding-protein-dependent transport system permease family.</text>
</comment>
<accession>A0A7K1UJK9</accession>
<protein>
    <submittedName>
        <fullName evidence="9">ABC transporter permease subunit</fullName>
    </submittedName>
</protein>
<feature type="transmembrane region" description="Helical" evidence="7">
    <location>
        <begin position="295"/>
        <end position="321"/>
    </location>
</feature>
<dbReference type="GO" id="GO:0055085">
    <property type="term" value="P:transmembrane transport"/>
    <property type="evidence" value="ECO:0007669"/>
    <property type="project" value="InterPro"/>
</dbReference>
<evidence type="ECO:0000256" key="5">
    <source>
        <dbReference type="ARBA" id="ARBA00022989"/>
    </source>
</evidence>
<dbReference type="Pfam" id="PF00528">
    <property type="entry name" value="BPD_transp_1"/>
    <property type="match status" value="1"/>
</dbReference>
<evidence type="ECO:0000313" key="9">
    <source>
        <dbReference type="EMBL" id="MVT26584.1"/>
    </source>
</evidence>
<dbReference type="AlphaFoldDB" id="A0A7K1UJK9"/>
<dbReference type="EMBL" id="WRPM01000068">
    <property type="protein sequence ID" value="MVT26584.1"/>
    <property type="molecule type" value="Genomic_DNA"/>
</dbReference>
<reference evidence="9 10" key="1">
    <citation type="submission" date="2019-12" db="EMBL/GenBank/DDBJ databases">
        <title>Nesterenkonia muleiensis sp. nov., a novel actinobacterium isolated from sap of Populus euphratica.</title>
        <authorList>
            <person name="Wang R."/>
        </authorList>
    </citation>
    <scope>NUCLEOTIDE SEQUENCE [LARGE SCALE GENOMIC DNA]</scope>
    <source>
        <strain evidence="9 10">F10</strain>
    </source>
</reference>
<keyword evidence="2 7" id="KW-0813">Transport</keyword>
<dbReference type="InterPro" id="IPR000515">
    <property type="entry name" value="MetI-like"/>
</dbReference>
<gene>
    <name evidence="9" type="ORF">GNZ21_09480</name>
</gene>
<keyword evidence="10" id="KW-1185">Reference proteome</keyword>
<feature type="transmembrane region" description="Helical" evidence="7">
    <location>
        <begin position="9"/>
        <end position="29"/>
    </location>
</feature>
<evidence type="ECO:0000256" key="7">
    <source>
        <dbReference type="RuleBase" id="RU363032"/>
    </source>
</evidence>
<dbReference type="PANTHER" id="PTHR30465">
    <property type="entry name" value="INNER MEMBRANE ABC TRANSPORTER"/>
    <property type="match status" value="1"/>
</dbReference>
<dbReference type="PANTHER" id="PTHR30465:SF43">
    <property type="entry name" value="OLIGOPEPTIDE ABC TRANSPORTER, PERMEASE PROTEIN"/>
    <property type="match status" value="1"/>
</dbReference>
<feature type="transmembrane region" description="Helical" evidence="7">
    <location>
        <begin position="104"/>
        <end position="126"/>
    </location>
</feature>
<comment type="caution">
    <text evidence="9">The sequence shown here is derived from an EMBL/GenBank/DDBJ whole genome shotgun (WGS) entry which is preliminary data.</text>
</comment>
<dbReference type="Pfam" id="PF19300">
    <property type="entry name" value="BPD_transp_1_N"/>
    <property type="match status" value="1"/>
</dbReference>
<comment type="subcellular location">
    <subcellularLocation>
        <location evidence="1 7">Cell membrane</location>
        <topology evidence="1 7">Multi-pass membrane protein</topology>
    </subcellularLocation>
</comment>
<dbReference type="Proteomes" id="UP000460157">
    <property type="component" value="Unassembled WGS sequence"/>
</dbReference>
<keyword evidence="6 7" id="KW-0472">Membrane</keyword>
<feature type="transmembrane region" description="Helical" evidence="7">
    <location>
        <begin position="191"/>
        <end position="211"/>
    </location>
</feature>
<evidence type="ECO:0000256" key="2">
    <source>
        <dbReference type="ARBA" id="ARBA00022448"/>
    </source>
</evidence>
<keyword evidence="4 7" id="KW-0812">Transmembrane</keyword>
<feature type="transmembrane region" description="Helical" evidence="7">
    <location>
        <begin position="253"/>
        <end position="275"/>
    </location>
</feature>
<dbReference type="PROSITE" id="PS50928">
    <property type="entry name" value="ABC_TM1"/>
    <property type="match status" value="1"/>
</dbReference>
<dbReference type="RefSeq" id="WP_157323621.1">
    <property type="nucleotide sequence ID" value="NZ_BMFX01000002.1"/>
</dbReference>
<dbReference type="OrthoDB" id="3543764at2"/>
<proteinExistence type="inferred from homology"/>
<feature type="domain" description="ABC transmembrane type-1" evidence="8">
    <location>
        <begin position="102"/>
        <end position="318"/>
    </location>
</feature>
<dbReference type="InterPro" id="IPR035906">
    <property type="entry name" value="MetI-like_sf"/>
</dbReference>
<dbReference type="SUPFAM" id="SSF161098">
    <property type="entry name" value="MetI-like"/>
    <property type="match status" value="1"/>
</dbReference>
<evidence type="ECO:0000313" key="10">
    <source>
        <dbReference type="Proteomes" id="UP000460157"/>
    </source>
</evidence>
<keyword evidence="3" id="KW-1003">Cell membrane</keyword>